<dbReference type="EMBL" id="JAMLJM010000003">
    <property type="protein sequence ID" value="MCL9808746.1"/>
    <property type="molecule type" value="Genomic_DNA"/>
</dbReference>
<dbReference type="Proteomes" id="UP001317191">
    <property type="component" value="Unassembled WGS sequence"/>
</dbReference>
<dbReference type="InterPro" id="IPR036465">
    <property type="entry name" value="vWFA_dom_sf"/>
</dbReference>
<evidence type="ECO:0000259" key="2">
    <source>
        <dbReference type="Pfam" id="PF07584"/>
    </source>
</evidence>
<keyword evidence="1" id="KW-0812">Transmembrane</keyword>
<protein>
    <submittedName>
        <fullName evidence="3">BatA and WFA domain-containing protein</fullName>
    </submittedName>
</protein>
<gene>
    <name evidence="3" type="ORF">NAT50_05175</name>
</gene>
<dbReference type="Pfam" id="PF07584">
    <property type="entry name" value="BatA"/>
    <property type="match status" value="1"/>
</dbReference>
<dbReference type="SUPFAM" id="SSF53300">
    <property type="entry name" value="vWA-like"/>
    <property type="match status" value="1"/>
</dbReference>
<organism evidence="3 4">
    <name type="scientific">Flavobacterium luminosum</name>
    <dbReference type="NCBI Taxonomy" id="2949086"/>
    <lineage>
        <taxon>Bacteria</taxon>
        <taxon>Pseudomonadati</taxon>
        <taxon>Bacteroidota</taxon>
        <taxon>Flavobacteriia</taxon>
        <taxon>Flavobacteriales</taxon>
        <taxon>Flavobacteriaceae</taxon>
        <taxon>Flavobacterium</taxon>
    </lineage>
</organism>
<name>A0ABT0TMN6_9FLAO</name>
<dbReference type="PANTHER" id="PTHR37464">
    <property type="entry name" value="BLL2463 PROTEIN"/>
    <property type="match status" value="1"/>
</dbReference>
<evidence type="ECO:0000256" key="1">
    <source>
        <dbReference type="SAM" id="Phobius"/>
    </source>
</evidence>
<keyword evidence="4" id="KW-1185">Reference proteome</keyword>
<dbReference type="InterPro" id="IPR024163">
    <property type="entry name" value="Aerotolerance_reg_N"/>
</dbReference>
<keyword evidence="1" id="KW-0472">Membrane</keyword>
<dbReference type="RefSeq" id="WP_250592094.1">
    <property type="nucleotide sequence ID" value="NZ_JAMLJM010000003.1"/>
</dbReference>
<feature type="transmembrane region" description="Helical" evidence="1">
    <location>
        <begin position="56"/>
        <end position="78"/>
    </location>
</feature>
<feature type="transmembrane region" description="Helical" evidence="1">
    <location>
        <begin position="619"/>
        <end position="637"/>
    </location>
</feature>
<dbReference type="Gene3D" id="3.40.50.410">
    <property type="entry name" value="von Willebrand factor, type A domain"/>
    <property type="match status" value="1"/>
</dbReference>
<reference evidence="3 4" key="1">
    <citation type="submission" date="2022-05" db="EMBL/GenBank/DDBJ databases">
        <title>Flavobacterium sp., isolated from activated sludge.</title>
        <authorList>
            <person name="Ran Q."/>
        </authorList>
    </citation>
    <scope>NUCLEOTIDE SEQUENCE [LARGE SCALE GENOMIC DNA]</scope>
    <source>
        <strain evidence="3 4">HXWNR70</strain>
    </source>
</reference>
<dbReference type="NCBIfam" id="TIGR02226">
    <property type="entry name" value="two_anch"/>
    <property type="match status" value="1"/>
</dbReference>
<comment type="caution">
    <text evidence="3">The sequence shown here is derived from an EMBL/GenBank/DDBJ whole genome shotgun (WGS) entry which is preliminary data.</text>
</comment>
<feature type="transmembrane region" description="Helical" evidence="1">
    <location>
        <begin position="6"/>
        <end position="24"/>
    </location>
</feature>
<accession>A0ABT0TMN6</accession>
<proteinExistence type="predicted"/>
<evidence type="ECO:0000313" key="3">
    <source>
        <dbReference type="EMBL" id="MCL9808746.1"/>
    </source>
</evidence>
<dbReference type="InterPro" id="IPR011933">
    <property type="entry name" value="Double_TM_dom"/>
</dbReference>
<sequence>MQFKHPEILYFLFLLVIPVLVHLFQLRRFKKEYFTNVKLLKELSIQSRKSASIKKYLLLATRLLLLTALIIAFAQPFFEAKDSQSKNNELFIIVDNSFSMQAKGQKGELLKRAVQDLLAHTPEALPISVVTNSDDFWNTNITAIEKDLQKLSYSPIPFSLENALLKVKSHNSNQGKDILIITDGIGLDTKSLEQLPENTKTYFVVPKAENRENITIDSVFLAQTLDNFYEVGVQVSSNFQAEKSIPVAMYNQDKLIAKAIMKLNQSKQVLTFTIPKNDFNGYISLNDNSLLFDNTFYFQLSKPEVIPVLSIGAPEKANFLSRLYTQPEFKYINTTLQSLNYSDLAKQQTIILNELESIPLAMHTNLKQFVDKGGNLIVIPSEKNDLSNLNSFLNNFGKIQLTAVQSQEKKITKINFSNPLFANVFEKKISNFQYPTTQQQFGWQTAAPQAISYEDQTAFLATVYKNSGALYLFSAPINKQNSNFQNSPLIVPTFYKMGINKNKNGVQYETIGSGESVFVTTKASKDEVISIQSAEEDFIPMQQIMDDKVKITSGDYPHKAGNYTLIQNKKAIGSLSFNFDRKESQLTETDLEIPKTASTVDSVENFYNTLQVERTDTQIWKWFLILTLIFIIAEIFIQKFIK</sequence>
<feature type="domain" description="Aerotolerance regulator N-terminal" evidence="2">
    <location>
        <begin position="1"/>
        <end position="76"/>
    </location>
</feature>
<evidence type="ECO:0000313" key="4">
    <source>
        <dbReference type="Proteomes" id="UP001317191"/>
    </source>
</evidence>
<dbReference type="PANTHER" id="PTHR37464:SF1">
    <property type="entry name" value="BLL2463 PROTEIN"/>
    <property type="match status" value="1"/>
</dbReference>
<keyword evidence="1" id="KW-1133">Transmembrane helix</keyword>